<dbReference type="Proteomes" id="UP000235145">
    <property type="component" value="Unassembled WGS sequence"/>
</dbReference>
<feature type="domain" description="Bulb-type lectin" evidence="3">
    <location>
        <begin position="48"/>
        <end position="168"/>
    </location>
</feature>
<gene>
    <name evidence="4" type="ORF">LSAT_V11C600340540</name>
</gene>
<dbReference type="PANTHER" id="PTHR32444:SF235">
    <property type="entry name" value="OS01G0783900 PROTEIN"/>
    <property type="match status" value="1"/>
</dbReference>
<keyword evidence="1" id="KW-0732">Signal</keyword>
<evidence type="ECO:0000256" key="1">
    <source>
        <dbReference type="ARBA" id="ARBA00022729"/>
    </source>
</evidence>
<organism evidence="4 5">
    <name type="scientific">Lactuca sativa</name>
    <name type="common">Garden lettuce</name>
    <dbReference type="NCBI Taxonomy" id="4236"/>
    <lineage>
        <taxon>Eukaryota</taxon>
        <taxon>Viridiplantae</taxon>
        <taxon>Streptophyta</taxon>
        <taxon>Embryophyta</taxon>
        <taxon>Tracheophyta</taxon>
        <taxon>Spermatophyta</taxon>
        <taxon>Magnoliopsida</taxon>
        <taxon>eudicotyledons</taxon>
        <taxon>Gunneridae</taxon>
        <taxon>Pentapetalae</taxon>
        <taxon>asterids</taxon>
        <taxon>campanulids</taxon>
        <taxon>Asterales</taxon>
        <taxon>Asteraceae</taxon>
        <taxon>Cichorioideae</taxon>
        <taxon>Cichorieae</taxon>
        <taxon>Lactucinae</taxon>
        <taxon>Lactuca</taxon>
    </lineage>
</organism>
<dbReference type="EMBL" id="NBSK02000006">
    <property type="protein sequence ID" value="KAJ0202362.1"/>
    <property type="molecule type" value="Genomic_DNA"/>
</dbReference>
<reference evidence="4 5" key="1">
    <citation type="journal article" date="2017" name="Nat. Commun.">
        <title>Genome assembly with in vitro proximity ligation data and whole-genome triplication in lettuce.</title>
        <authorList>
            <person name="Reyes-Chin-Wo S."/>
            <person name="Wang Z."/>
            <person name="Yang X."/>
            <person name="Kozik A."/>
            <person name="Arikit S."/>
            <person name="Song C."/>
            <person name="Xia L."/>
            <person name="Froenicke L."/>
            <person name="Lavelle D.O."/>
            <person name="Truco M.J."/>
            <person name="Xia R."/>
            <person name="Zhu S."/>
            <person name="Xu C."/>
            <person name="Xu H."/>
            <person name="Xu X."/>
            <person name="Cox K."/>
            <person name="Korf I."/>
            <person name="Meyers B.C."/>
            <person name="Michelmore R.W."/>
        </authorList>
    </citation>
    <scope>NUCLEOTIDE SEQUENCE [LARGE SCALE GENOMIC DNA]</scope>
    <source>
        <strain evidence="5">cv. Salinas</strain>
        <tissue evidence="4">Seedlings</tissue>
    </source>
</reference>
<evidence type="ECO:0000259" key="3">
    <source>
        <dbReference type="PROSITE" id="PS50927"/>
    </source>
</evidence>
<accession>A0A9R1VCI2</accession>
<evidence type="ECO:0000313" key="4">
    <source>
        <dbReference type="EMBL" id="KAJ0202362.1"/>
    </source>
</evidence>
<comment type="caution">
    <text evidence="4">The sequence shown here is derived from an EMBL/GenBank/DDBJ whole genome shotgun (WGS) entry which is preliminary data.</text>
</comment>
<dbReference type="SUPFAM" id="SSF51110">
    <property type="entry name" value="alpha-D-mannose-specific plant lectins"/>
    <property type="match status" value="1"/>
</dbReference>
<sequence>MSAPSTSRRSFSRRLATISSSEKGLTSSIANDALLLPSYEDVGDCTFICEFCGALFWFEERVIYLSRLNLNNIAANQGIKDGIWFRKISTGIVVWVANREFPIPNKTGTLKINRKGHLSLSCCGDTLIWSSNSSVFVRYNNNPVAQLLDTRNFVVKDGSSSSSSSFNKTNFLWKSFDYPSDTLLAGMKLGMDFVTGIHGMASCLVVCLMRCQIQFTGLTLLSTRKKHIIYLSLRLQLFR</sequence>
<name>A0A9R1VCI2_LACSA</name>
<dbReference type="SMART" id="SM00108">
    <property type="entry name" value="B_lectin"/>
    <property type="match status" value="1"/>
</dbReference>
<dbReference type="CDD" id="cd00028">
    <property type="entry name" value="B_lectin"/>
    <property type="match status" value="1"/>
</dbReference>
<protein>
    <recommendedName>
        <fullName evidence="3">Bulb-type lectin domain-containing protein</fullName>
    </recommendedName>
</protein>
<evidence type="ECO:0000313" key="5">
    <source>
        <dbReference type="Proteomes" id="UP000235145"/>
    </source>
</evidence>
<dbReference type="Pfam" id="PF01453">
    <property type="entry name" value="B_lectin"/>
    <property type="match status" value="1"/>
</dbReference>
<dbReference type="InterPro" id="IPR036426">
    <property type="entry name" value="Bulb-type_lectin_dom_sf"/>
</dbReference>
<evidence type="ECO:0000256" key="2">
    <source>
        <dbReference type="ARBA" id="ARBA00023180"/>
    </source>
</evidence>
<keyword evidence="2" id="KW-0325">Glycoprotein</keyword>
<dbReference type="InterPro" id="IPR001480">
    <property type="entry name" value="Bulb-type_lectin_dom"/>
</dbReference>
<dbReference type="Gene3D" id="2.90.10.10">
    <property type="entry name" value="Bulb-type lectin domain"/>
    <property type="match status" value="1"/>
</dbReference>
<dbReference type="PROSITE" id="PS50927">
    <property type="entry name" value="BULB_LECTIN"/>
    <property type="match status" value="1"/>
</dbReference>
<keyword evidence="5" id="KW-1185">Reference proteome</keyword>
<dbReference type="AlphaFoldDB" id="A0A9R1VCI2"/>
<proteinExistence type="predicted"/>
<dbReference type="PANTHER" id="PTHR32444">
    <property type="entry name" value="BULB-TYPE LECTIN DOMAIN-CONTAINING PROTEIN"/>
    <property type="match status" value="1"/>
</dbReference>